<dbReference type="EMBL" id="JADQDF010000001">
    <property type="protein sequence ID" value="MBW0130501.1"/>
    <property type="molecule type" value="Genomic_DNA"/>
</dbReference>
<dbReference type="Proteomes" id="UP000694300">
    <property type="component" value="Unassembled WGS sequence"/>
</dbReference>
<dbReference type="Pfam" id="PF00970">
    <property type="entry name" value="FAD_binding_6"/>
    <property type="match status" value="1"/>
</dbReference>
<keyword evidence="12" id="KW-1185">Reference proteome</keyword>
<dbReference type="InterPro" id="IPR050415">
    <property type="entry name" value="MRET"/>
</dbReference>
<dbReference type="RefSeq" id="WP_218592316.1">
    <property type="nucleotide sequence ID" value="NZ_JADQDE010000215.1"/>
</dbReference>
<evidence type="ECO:0000256" key="6">
    <source>
        <dbReference type="ARBA" id="ARBA00023002"/>
    </source>
</evidence>
<evidence type="ECO:0000256" key="2">
    <source>
        <dbReference type="ARBA" id="ARBA00022630"/>
    </source>
</evidence>
<feature type="domain" description="2Fe-2S ferredoxin-type" evidence="9">
    <location>
        <begin position="252"/>
        <end position="334"/>
    </location>
</feature>
<feature type="domain" description="FAD-binding FR-type" evidence="10">
    <location>
        <begin position="27"/>
        <end position="128"/>
    </location>
</feature>
<comment type="caution">
    <text evidence="11">The sequence shown here is derived from an EMBL/GenBank/DDBJ whole genome shotgun (WGS) entry which is preliminary data.</text>
</comment>
<keyword evidence="5" id="KW-0274">FAD</keyword>
<evidence type="ECO:0000256" key="4">
    <source>
        <dbReference type="ARBA" id="ARBA00022723"/>
    </source>
</evidence>
<evidence type="ECO:0000259" key="9">
    <source>
        <dbReference type="PROSITE" id="PS51085"/>
    </source>
</evidence>
<comment type="cofactor">
    <cofactor evidence="1">
        <name>FAD</name>
        <dbReference type="ChEBI" id="CHEBI:57692"/>
    </cofactor>
</comment>
<dbReference type="Pfam" id="PF00111">
    <property type="entry name" value="Fer2"/>
    <property type="match status" value="1"/>
</dbReference>
<dbReference type="PROSITE" id="PS51085">
    <property type="entry name" value="2FE2S_FER_2"/>
    <property type="match status" value="1"/>
</dbReference>
<dbReference type="InterPro" id="IPR001041">
    <property type="entry name" value="2Fe-2S_ferredoxin-type"/>
</dbReference>
<keyword evidence="6" id="KW-0560">Oxidoreductase</keyword>
<keyword evidence="7" id="KW-0408">Iron</keyword>
<evidence type="ECO:0000256" key="7">
    <source>
        <dbReference type="ARBA" id="ARBA00023004"/>
    </source>
</evidence>
<evidence type="ECO:0000256" key="5">
    <source>
        <dbReference type="ARBA" id="ARBA00022827"/>
    </source>
</evidence>
<dbReference type="PANTHER" id="PTHR47354">
    <property type="entry name" value="NADH OXIDOREDUCTASE HCR"/>
    <property type="match status" value="1"/>
</dbReference>
<keyword evidence="8" id="KW-0411">Iron-sulfur</keyword>
<evidence type="ECO:0000256" key="3">
    <source>
        <dbReference type="ARBA" id="ARBA00022714"/>
    </source>
</evidence>
<dbReference type="Pfam" id="PF00175">
    <property type="entry name" value="NAD_binding_1"/>
    <property type="match status" value="1"/>
</dbReference>
<dbReference type="PROSITE" id="PS51384">
    <property type="entry name" value="FAD_FR"/>
    <property type="match status" value="1"/>
</dbReference>
<sequence length="334" mass="35713">MFKALVALTTPLLPEDYLSLVDPLWSTTELRGRVVGVHRETERATTLRIRPGRAWAGHRAGQYVRVGVDVDGVRHWRTYSLTGAETDEHLTITVQALPDGVVSRHLVDATPVGSIVRLEQAAGDFVLPSPVPAKLLMITAGSGITPVMGMLRTLDGHPDAVVLHSAPTAQDVLFDAELRALPGVTVRTTRDQGRLDLADLDDLCPDWRDREAYVCGPAGLLDAAEEHWGDARARLHLERFTPPARSTGGEGGTVTYGGTTVDVDGGASLLEAGEEAGVLLPSGCRMGICFSCVLPLRDGQVRDLRTGEVHGEPGDLVQICITGATGSARLDLTR</sequence>
<dbReference type="CDD" id="cd06216">
    <property type="entry name" value="FNR_iron_sulfur_binding_2"/>
    <property type="match status" value="1"/>
</dbReference>
<evidence type="ECO:0000313" key="11">
    <source>
        <dbReference type="EMBL" id="MBW0130501.1"/>
    </source>
</evidence>
<name>A0ABS6UE53_9PSEU</name>
<keyword evidence="4" id="KW-0479">Metal-binding</keyword>
<dbReference type="InterPro" id="IPR008333">
    <property type="entry name" value="Cbr1-like_FAD-bd_dom"/>
</dbReference>
<gene>
    <name evidence="11" type="ORF">I4I82_22870</name>
</gene>
<accession>A0ABS6UE53</accession>
<evidence type="ECO:0000259" key="10">
    <source>
        <dbReference type="PROSITE" id="PS51384"/>
    </source>
</evidence>
<dbReference type="InterPro" id="IPR017927">
    <property type="entry name" value="FAD-bd_FR_type"/>
</dbReference>
<keyword evidence="2" id="KW-0285">Flavoprotein</keyword>
<dbReference type="CDD" id="cd00207">
    <property type="entry name" value="fer2"/>
    <property type="match status" value="1"/>
</dbReference>
<dbReference type="InterPro" id="IPR001433">
    <property type="entry name" value="OxRdtase_FAD/NAD-bd"/>
</dbReference>
<evidence type="ECO:0000313" key="12">
    <source>
        <dbReference type="Proteomes" id="UP000694300"/>
    </source>
</evidence>
<evidence type="ECO:0000256" key="1">
    <source>
        <dbReference type="ARBA" id="ARBA00001974"/>
    </source>
</evidence>
<reference evidence="11 12" key="1">
    <citation type="submission" date="2020-11" db="EMBL/GenBank/DDBJ databases">
        <title>Pseudonocardia abyssalis sp. nov. and Pseudonocardia oceani sp. nov., description and phylogenomic analysis of two novel actinomycetes isolated from the deep Southern Ocean.</title>
        <authorList>
            <person name="Parra J."/>
        </authorList>
    </citation>
    <scope>NUCLEOTIDE SEQUENCE [LARGE SCALE GENOMIC DNA]</scope>
    <source>
        <strain evidence="12">KRD185</strain>
    </source>
</reference>
<keyword evidence="3" id="KW-0001">2Fe-2S</keyword>
<organism evidence="11 12">
    <name type="scientific">Pseudonocardia oceani</name>
    <dbReference type="NCBI Taxonomy" id="2792013"/>
    <lineage>
        <taxon>Bacteria</taxon>
        <taxon>Bacillati</taxon>
        <taxon>Actinomycetota</taxon>
        <taxon>Actinomycetes</taxon>
        <taxon>Pseudonocardiales</taxon>
        <taxon>Pseudonocardiaceae</taxon>
        <taxon>Pseudonocardia</taxon>
    </lineage>
</organism>
<dbReference type="PANTHER" id="PTHR47354:SF6">
    <property type="entry name" value="NADH OXIDOREDUCTASE HCR"/>
    <property type="match status" value="1"/>
</dbReference>
<proteinExistence type="predicted"/>
<protein>
    <submittedName>
        <fullName evidence="11">Ferredoxin reductase</fullName>
    </submittedName>
</protein>
<evidence type="ECO:0000256" key="8">
    <source>
        <dbReference type="ARBA" id="ARBA00023014"/>
    </source>
</evidence>